<dbReference type="InterPro" id="IPR020568">
    <property type="entry name" value="Ribosomal_Su5_D2-typ_SF"/>
</dbReference>
<organism evidence="6 7">
    <name type="scientific">Panaeolus cyanescens</name>
    <dbReference type="NCBI Taxonomy" id="181874"/>
    <lineage>
        <taxon>Eukaryota</taxon>
        <taxon>Fungi</taxon>
        <taxon>Dikarya</taxon>
        <taxon>Basidiomycota</taxon>
        <taxon>Agaricomycotina</taxon>
        <taxon>Agaricomycetes</taxon>
        <taxon>Agaricomycetidae</taxon>
        <taxon>Agaricales</taxon>
        <taxon>Agaricineae</taxon>
        <taxon>Galeropsidaceae</taxon>
        <taxon>Panaeolus</taxon>
    </lineage>
</organism>
<dbReference type="Gene3D" id="3.30.1540.20">
    <property type="entry name" value="MutL, C-terminal domain, dimerisation subdomain"/>
    <property type="match status" value="1"/>
</dbReference>
<dbReference type="Proteomes" id="UP000284842">
    <property type="component" value="Unassembled WGS sequence"/>
</dbReference>
<dbReference type="GO" id="GO:0032389">
    <property type="term" value="C:MutLalpha complex"/>
    <property type="evidence" value="ECO:0007669"/>
    <property type="project" value="TreeGrafter"/>
</dbReference>
<dbReference type="GO" id="GO:0140664">
    <property type="term" value="F:ATP-dependent DNA damage sensor activity"/>
    <property type="evidence" value="ECO:0007669"/>
    <property type="project" value="InterPro"/>
</dbReference>
<evidence type="ECO:0000256" key="2">
    <source>
        <dbReference type="ARBA" id="ARBA00022763"/>
    </source>
</evidence>
<comment type="caution">
    <text evidence="6">The sequence shown here is derived from an EMBL/GenBank/DDBJ whole genome shotgun (WGS) entry which is preliminary data.</text>
</comment>
<dbReference type="AlphaFoldDB" id="A0A409YCP5"/>
<dbReference type="PANTHER" id="PTHR10073:SF52">
    <property type="entry name" value="MISMATCH REPAIR ENDONUCLEASE PMS2"/>
    <property type="match status" value="1"/>
</dbReference>
<dbReference type="Gene3D" id="3.30.230.10">
    <property type="match status" value="1"/>
</dbReference>
<dbReference type="PANTHER" id="PTHR10073">
    <property type="entry name" value="DNA MISMATCH REPAIR PROTEIN MLH, PMS, MUTL"/>
    <property type="match status" value="1"/>
</dbReference>
<dbReference type="InParanoid" id="A0A409YCP5"/>
<dbReference type="InterPro" id="IPR038973">
    <property type="entry name" value="MutL/Mlh/Pms-like"/>
</dbReference>
<dbReference type="InterPro" id="IPR042120">
    <property type="entry name" value="MutL_C_dimsub"/>
</dbReference>
<dbReference type="SUPFAM" id="SSF54211">
    <property type="entry name" value="Ribosomal protein S5 domain 2-like"/>
    <property type="match status" value="1"/>
</dbReference>
<feature type="compositionally biased region" description="Acidic residues" evidence="3">
    <location>
        <begin position="473"/>
        <end position="482"/>
    </location>
</feature>
<feature type="compositionally biased region" description="Polar residues" evidence="3">
    <location>
        <begin position="379"/>
        <end position="388"/>
    </location>
</feature>
<feature type="compositionally biased region" description="Basic and acidic residues" evidence="3">
    <location>
        <begin position="538"/>
        <end position="549"/>
    </location>
</feature>
<feature type="region of interest" description="Disordered" evidence="3">
    <location>
        <begin position="371"/>
        <end position="604"/>
    </location>
</feature>
<accession>A0A409YCP5</accession>
<dbReference type="FunFam" id="3.30.1370.100:FF:000001">
    <property type="entry name" value="Mismatch repair endonuclease pms1, putative"/>
    <property type="match status" value="1"/>
</dbReference>
<dbReference type="SMART" id="SM01340">
    <property type="entry name" value="DNA_mis_repair"/>
    <property type="match status" value="1"/>
</dbReference>
<dbReference type="STRING" id="181874.A0A409YCP5"/>
<evidence type="ECO:0000256" key="3">
    <source>
        <dbReference type="SAM" id="MobiDB-lite"/>
    </source>
</evidence>
<dbReference type="PROSITE" id="PS00058">
    <property type="entry name" value="DNA_MISMATCH_REPAIR_1"/>
    <property type="match status" value="1"/>
</dbReference>
<dbReference type="InterPro" id="IPR014790">
    <property type="entry name" value="MutL_C"/>
</dbReference>
<dbReference type="SUPFAM" id="SSF55874">
    <property type="entry name" value="ATPase domain of HSP90 chaperone/DNA topoisomerase II/histidine kinase"/>
    <property type="match status" value="1"/>
</dbReference>
<feature type="compositionally biased region" description="Basic and acidic residues" evidence="3">
    <location>
        <begin position="587"/>
        <end position="597"/>
    </location>
</feature>
<reference evidence="6 7" key="1">
    <citation type="journal article" date="2018" name="Evol. Lett.">
        <title>Horizontal gene cluster transfer increased hallucinogenic mushroom diversity.</title>
        <authorList>
            <person name="Reynolds H.T."/>
            <person name="Vijayakumar V."/>
            <person name="Gluck-Thaler E."/>
            <person name="Korotkin H.B."/>
            <person name="Matheny P.B."/>
            <person name="Slot J.C."/>
        </authorList>
    </citation>
    <scope>NUCLEOTIDE SEQUENCE [LARGE SCALE GENOMIC DNA]</scope>
    <source>
        <strain evidence="6 7">2629</strain>
    </source>
</reference>
<dbReference type="FunCoup" id="A0A409YCP5">
    <property type="interactions" value="366"/>
</dbReference>
<dbReference type="InterPro" id="IPR036890">
    <property type="entry name" value="HATPase_C_sf"/>
</dbReference>
<evidence type="ECO:0000259" key="5">
    <source>
        <dbReference type="SMART" id="SM01340"/>
    </source>
</evidence>
<gene>
    <name evidence="6" type="ORF">CVT24_000789</name>
</gene>
<name>A0A409YCP5_9AGAR</name>
<dbReference type="EMBL" id="NHTK01001293">
    <property type="protein sequence ID" value="PPR00764.1"/>
    <property type="molecule type" value="Genomic_DNA"/>
</dbReference>
<dbReference type="InterPro" id="IPR014762">
    <property type="entry name" value="DNA_mismatch_repair_CS"/>
</dbReference>
<dbReference type="InterPro" id="IPR013507">
    <property type="entry name" value="DNA_mismatch_S5_2-like"/>
</dbReference>
<feature type="domain" description="MutL C-terminal dimerisation" evidence="4">
    <location>
        <begin position="677"/>
        <end position="828"/>
    </location>
</feature>
<feature type="compositionally biased region" description="Polar residues" evidence="3">
    <location>
        <begin position="294"/>
        <end position="309"/>
    </location>
</feature>
<dbReference type="GO" id="GO:0030983">
    <property type="term" value="F:mismatched DNA binding"/>
    <property type="evidence" value="ECO:0007669"/>
    <property type="project" value="InterPro"/>
</dbReference>
<evidence type="ECO:0000313" key="6">
    <source>
        <dbReference type="EMBL" id="PPR00764.1"/>
    </source>
</evidence>
<dbReference type="SMART" id="SM00853">
    <property type="entry name" value="MutL_C"/>
    <property type="match status" value="1"/>
</dbReference>
<feature type="compositionally biased region" description="Basic and acidic residues" evidence="3">
    <location>
        <begin position="311"/>
        <end position="320"/>
    </location>
</feature>
<dbReference type="InterPro" id="IPR042121">
    <property type="entry name" value="MutL_C_regsub"/>
</dbReference>
<keyword evidence="2" id="KW-0227">DNA damage</keyword>
<dbReference type="Gene3D" id="3.30.565.10">
    <property type="entry name" value="Histidine kinase-like ATPase, C-terminal domain"/>
    <property type="match status" value="1"/>
</dbReference>
<dbReference type="Pfam" id="PF01119">
    <property type="entry name" value="DNA_mis_repair"/>
    <property type="match status" value="1"/>
</dbReference>
<sequence>MTTFGFRGEALSALCALSEQMTVCTATADTQPKAVLLEMDTHGRVKSRKTAARKQGTTVTITNLFSSLPVRRKEFERNVKREFGKALALLNAYALLPCASRSGIILTVTNQPDKGQKTVQIKTLGIPSTRASVVALWGPKATDNLIDMSLNFEVEREKMSLKRSKGQSAEPFSVEVQGLLSRFAPGCGRTGTDRQFFFVNGRPCNMPKIQKAFNEVYRSFNANQSPFILANFVLPTDCYDVNVSPDKRTILLHSEGNIISNLKETLESVFAPSRSTFDVGPSSSQAPPPKKQSLLTQTMTKATPTSIRSDSPVHEGDSPAKDISTISSGPLELSDDVEELARPGAHPAEEAIPEEEVNNITIDSSQTKWGNRLGLVSPRKSTSTSRQVSPEVEILPDTVHHESEPPRKKRKSEMGLPENAATNRRRETSALSHATRTEDTAKEANPSSRQTLKSRLRQFASTASGASQKAEEEAMDVDDDNLSLDMGHSPSSESHNDTSLTIDDDDQIDELLPGPSSPESNGLPSPFKPLAADESSDVDCHEKSEKSVEQDTSNQHQQSDDSEDDDPMSVLSQAKSTTSTNPPLKTPLRDGITRPEIIRSGGPEGDTVVAFDLVKTRQAYLRMRNHQSHLNGTQTTKDVHAEQTLEDASVSNTDNNSKAANALSRVIEKSDFASMDILGQFNLGFIVVRRRKAAMDDLFIVDQHAADEKYNFENLQATTRIQSQRLFRPQPLELTAGDEMLAIEGLDVIRQNGFEIEVDEGAPIGRGSRLKLVAQPTSKDTVFNMKDLEEIIELMRDRPSGQVVRCSKARSMFAMRACRKSVMIGMPLTYQQMTQVVRHMGTMDQPWNCPHGRPTMRHLADIRTAGSRQREAVDWASFQ</sequence>
<dbReference type="GO" id="GO:0006298">
    <property type="term" value="P:mismatch repair"/>
    <property type="evidence" value="ECO:0007669"/>
    <property type="project" value="InterPro"/>
</dbReference>
<feature type="compositionally biased region" description="Polar residues" evidence="3">
    <location>
        <begin position="445"/>
        <end position="467"/>
    </location>
</feature>
<dbReference type="SUPFAM" id="SSF118116">
    <property type="entry name" value="DNA mismatch repair protein MutL"/>
    <property type="match status" value="1"/>
</dbReference>
<proteinExistence type="inferred from homology"/>
<protein>
    <recommendedName>
        <fullName evidence="8">MutL C-terminal dimerisation domain-containing protein</fullName>
    </recommendedName>
</protein>
<dbReference type="OrthoDB" id="10263226at2759"/>
<dbReference type="GO" id="GO:0016887">
    <property type="term" value="F:ATP hydrolysis activity"/>
    <property type="evidence" value="ECO:0007669"/>
    <property type="project" value="InterPro"/>
</dbReference>
<dbReference type="Gene3D" id="3.30.1370.100">
    <property type="entry name" value="MutL, C-terminal domain, regulatory subdomain"/>
    <property type="match status" value="1"/>
</dbReference>
<dbReference type="Pfam" id="PF08676">
    <property type="entry name" value="MutL_C"/>
    <property type="match status" value="1"/>
</dbReference>
<dbReference type="CDD" id="cd03484">
    <property type="entry name" value="MutL_Trans_hPMS_2_like"/>
    <property type="match status" value="1"/>
</dbReference>
<comment type="similarity">
    <text evidence="1">Belongs to the DNA mismatch repair MutL/HexB family.</text>
</comment>
<dbReference type="GO" id="GO:0005524">
    <property type="term" value="F:ATP binding"/>
    <property type="evidence" value="ECO:0007669"/>
    <property type="project" value="InterPro"/>
</dbReference>
<evidence type="ECO:0000313" key="7">
    <source>
        <dbReference type="Proteomes" id="UP000284842"/>
    </source>
</evidence>
<evidence type="ECO:0008006" key="8">
    <source>
        <dbReference type="Google" id="ProtNLM"/>
    </source>
</evidence>
<feature type="compositionally biased region" description="Polar residues" evidence="3">
    <location>
        <begin position="489"/>
        <end position="501"/>
    </location>
</feature>
<feature type="region of interest" description="Disordered" evidence="3">
    <location>
        <begin position="276"/>
        <end position="331"/>
    </location>
</feature>
<dbReference type="InterPro" id="IPR037198">
    <property type="entry name" value="MutL_C_sf"/>
</dbReference>
<evidence type="ECO:0000259" key="4">
    <source>
        <dbReference type="SMART" id="SM00853"/>
    </source>
</evidence>
<keyword evidence="7" id="KW-1185">Reference proteome</keyword>
<feature type="compositionally biased region" description="Polar residues" evidence="3">
    <location>
        <begin position="570"/>
        <end position="583"/>
    </location>
</feature>
<feature type="domain" description="DNA mismatch repair protein S5" evidence="5">
    <location>
        <begin position="133"/>
        <end position="271"/>
    </location>
</feature>
<dbReference type="InterPro" id="IPR014721">
    <property type="entry name" value="Ribsml_uS5_D2-typ_fold_subgr"/>
</dbReference>
<evidence type="ECO:0000256" key="1">
    <source>
        <dbReference type="ARBA" id="ARBA00006082"/>
    </source>
</evidence>
<dbReference type="GO" id="GO:0061982">
    <property type="term" value="P:meiosis I cell cycle process"/>
    <property type="evidence" value="ECO:0007669"/>
    <property type="project" value="UniProtKB-ARBA"/>
</dbReference>